<feature type="coiled-coil region" evidence="1">
    <location>
        <begin position="95"/>
        <end position="144"/>
    </location>
</feature>
<dbReference type="Proteomes" id="UP000433876">
    <property type="component" value="Unassembled WGS sequence"/>
</dbReference>
<gene>
    <name evidence="3" type="ORF">SMACR_08752</name>
</gene>
<dbReference type="EMBL" id="NMPR01000142">
    <property type="protein sequence ID" value="KAA8629294.1"/>
    <property type="molecule type" value="Genomic_DNA"/>
</dbReference>
<dbReference type="AlphaFoldDB" id="A0A8S8ZFH3"/>
<evidence type="ECO:0000256" key="2">
    <source>
        <dbReference type="SAM" id="MobiDB-lite"/>
    </source>
</evidence>
<evidence type="ECO:0000313" key="3">
    <source>
        <dbReference type="EMBL" id="KAA8629294.1"/>
    </source>
</evidence>
<evidence type="ECO:0000313" key="4">
    <source>
        <dbReference type="Proteomes" id="UP000433876"/>
    </source>
</evidence>
<feature type="region of interest" description="Disordered" evidence="2">
    <location>
        <begin position="1"/>
        <end position="26"/>
    </location>
</feature>
<keyword evidence="1" id="KW-0175">Coiled coil</keyword>
<protein>
    <submittedName>
        <fullName evidence="3">Uncharacterized protein</fullName>
    </submittedName>
</protein>
<comment type="caution">
    <text evidence="3">The sequence shown here is derived from an EMBL/GenBank/DDBJ whole genome shotgun (WGS) entry which is preliminary data.</text>
</comment>
<name>A0A8S8ZFH3_SORMA</name>
<reference evidence="3 4" key="1">
    <citation type="submission" date="2017-07" db="EMBL/GenBank/DDBJ databases">
        <title>Genome sequence of the Sordaria macrospora wild type strain R19027.</title>
        <authorList>
            <person name="Nowrousian M."/>
            <person name="Teichert I."/>
            <person name="Kueck U."/>
        </authorList>
    </citation>
    <scope>NUCLEOTIDE SEQUENCE [LARGE SCALE GENOMIC DNA]</scope>
    <source>
        <strain evidence="3 4">R19027</strain>
        <tissue evidence="3">Mycelium</tissue>
    </source>
</reference>
<proteinExistence type="predicted"/>
<accession>A0A8S8ZFH3</accession>
<dbReference type="VEuPathDB" id="FungiDB:SMAC_08752"/>
<evidence type="ECO:0000256" key="1">
    <source>
        <dbReference type="SAM" id="Coils"/>
    </source>
</evidence>
<sequence>MSSPTEPQDRTAKSPSPTDSEKAQESYDEFLRILSELQTVLLKAIKESQIEEQKKIFLCADIDTIITKANGKISTGTAFKSMDEKKRQELINWLLAAYNHSAEAANKVLEETTEKLRTEEAHLKKKLERNTEEWKRTQAAVKEKRKRTIESHAPVSGFRRLVGSVKNGCWLEISGKDEDKDSSR</sequence>
<organism evidence="3 4">
    <name type="scientific">Sordaria macrospora</name>
    <dbReference type="NCBI Taxonomy" id="5147"/>
    <lineage>
        <taxon>Eukaryota</taxon>
        <taxon>Fungi</taxon>
        <taxon>Dikarya</taxon>
        <taxon>Ascomycota</taxon>
        <taxon>Pezizomycotina</taxon>
        <taxon>Sordariomycetes</taxon>
        <taxon>Sordariomycetidae</taxon>
        <taxon>Sordariales</taxon>
        <taxon>Sordariaceae</taxon>
        <taxon>Sordaria</taxon>
    </lineage>
</organism>